<accession>A0AB34FTW1</accession>
<organism evidence="2 3">
    <name type="scientific">Purpureocillium lavendulum</name>
    <dbReference type="NCBI Taxonomy" id="1247861"/>
    <lineage>
        <taxon>Eukaryota</taxon>
        <taxon>Fungi</taxon>
        <taxon>Dikarya</taxon>
        <taxon>Ascomycota</taxon>
        <taxon>Pezizomycotina</taxon>
        <taxon>Sordariomycetes</taxon>
        <taxon>Hypocreomycetidae</taxon>
        <taxon>Hypocreales</taxon>
        <taxon>Ophiocordycipitaceae</taxon>
        <taxon>Purpureocillium</taxon>
    </lineage>
</organism>
<protein>
    <submittedName>
        <fullName evidence="2">Armadillo-type protein</fullName>
    </submittedName>
</protein>
<gene>
    <name evidence="2" type="ORF">O9K51_03734</name>
</gene>
<feature type="region of interest" description="Disordered" evidence="1">
    <location>
        <begin position="362"/>
        <end position="409"/>
    </location>
</feature>
<proteinExistence type="predicted"/>
<feature type="compositionally biased region" description="Pro residues" evidence="1">
    <location>
        <begin position="17"/>
        <end position="27"/>
    </location>
</feature>
<reference evidence="2" key="1">
    <citation type="submission" date="2023-01" db="EMBL/GenBank/DDBJ databases">
        <title>The growth and conidiation of Purpureocillium lavendulum are regulated by nitrogen source and histone H3K14 acetylation.</title>
        <authorList>
            <person name="Tang P."/>
            <person name="Han J."/>
            <person name="Zhang C."/>
            <person name="Tang P."/>
            <person name="Qi F."/>
            <person name="Zhang K."/>
            <person name="Liang L."/>
        </authorList>
    </citation>
    <scope>NUCLEOTIDE SEQUENCE</scope>
    <source>
        <strain evidence="2">YMF1.00683</strain>
    </source>
</reference>
<dbReference type="Proteomes" id="UP001163105">
    <property type="component" value="Unassembled WGS sequence"/>
</dbReference>
<feature type="compositionally biased region" description="Pro residues" evidence="1">
    <location>
        <begin position="36"/>
        <end position="51"/>
    </location>
</feature>
<evidence type="ECO:0000313" key="2">
    <source>
        <dbReference type="EMBL" id="KAJ6442559.1"/>
    </source>
</evidence>
<keyword evidence="3" id="KW-1185">Reference proteome</keyword>
<evidence type="ECO:0000313" key="3">
    <source>
        <dbReference type="Proteomes" id="UP001163105"/>
    </source>
</evidence>
<comment type="caution">
    <text evidence="2">The sequence shown here is derived from an EMBL/GenBank/DDBJ whole genome shotgun (WGS) entry which is preliminary data.</text>
</comment>
<feature type="region of interest" description="Disordered" evidence="1">
    <location>
        <begin position="1"/>
        <end position="52"/>
    </location>
</feature>
<dbReference type="AlphaFoldDB" id="A0AB34FTW1"/>
<sequence>MAHVELLPTTPAASGPDLPPSGIPVPPVAAGSDAPQSPPHLDPASAPPAAVPPAAAAAVGAAALTPTSPSAAGPAGPPTAGTAVLLSDGDGLSVALALRQRFQKTEPRYASSFGAVAFERSSKSGLKLTGWRVIETAQRTWRKLEAPLASLVHEKRGDWERARPRLQPAEQQQPGPYMPGYILRCFLLGPDKEHATPHVAIVCGAHWFRKAVGRIFTKSCLLVPDGFRCFGLPDRPELYMASSAAGYASFEARAGSEVVPQDASSVFLGEETMPANPGADADAASALLTRDFGRPTIAPRQLARLSEFEVRSRADYEDINGVGIEILRGGAVVGKAAVGGVVHLADSCLAMTVRHAFQGPANAAPSPLGADDGDDDSSGSELDLFEDDDDDEYANEQPDAATAASIDDGQRVSPAGALEHWDTAPAESSLIPQTLDVVGLQSGVLGVPEAKLDWALLPISDVNREFTAPRRGASRDGIVLKTPSGLRYGTADASGVLGIPVATQPQPVIVASIADVQPGECGSWAMRVRDGTMSGMLVGSCPTLGEVYLLRMIDILRDIRRHTGIEPRIGEVISTRLHDGRLPARGAGNWQPQYV</sequence>
<feature type="compositionally biased region" description="Acidic residues" evidence="1">
    <location>
        <begin position="371"/>
        <end position="394"/>
    </location>
</feature>
<dbReference type="EMBL" id="JAQHRD010000003">
    <property type="protein sequence ID" value="KAJ6442559.1"/>
    <property type="molecule type" value="Genomic_DNA"/>
</dbReference>
<evidence type="ECO:0000256" key="1">
    <source>
        <dbReference type="SAM" id="MobiDB-lite"/>
    </source>
</evidence>
<name>A0AB34FTW1_9HYPO</name>